<dbReference type="SUPFAM" id="SSF56935">
    <property type="entry name" value="Porins"/>
    <property type="match status" value="1"/>
</dbReference>
<dbReference type="Gene3D" id="2.170.130.10">
    <property type="entry name" value="TonB-dependent receptor, plug domain"/>
    <property type="match status" value="1"/>
</dbReference>
<dbReference type="InterPro" id="IPR036942">
    <property type="entry name" value="Beta-barrel_TonB_sf"/>
</dbReference>
<dbReference type="RefSeq" id="WP_114408431.1">
    <property type="nucleotide sequence ID" value="NZ_QOWE01000021.1"/>
</dbReference>
<keyword evidence="6 8" id="KW-0472">Membrane</keyword>
<accession>A0A368JHQ6</accession>
<keyword evidence="2 8" id="KW-0813">Transport</keyword>
<evidence type="ECO:0000256" key="4">
    <source>
        <dbReference type="ARBA" id="ARBA00022692"/>
    </source>
</evidence>
<evidence type="ECO:0000256" key="7">
    <source>
        <dbReference type="ARBA" id="ARBA00023237"/>
    </source>
</evidence>
<evidence type="ECO:0000256" key="3">
    <source>
        <dbReference type="ARBA" id="ARBA00022452"/>
    </source>
</evidence>
<dbReference type="Pfam" id="PF13715">
    <property type="entry name" value="CarbopepD_reg_2"/>
    <property type="match status" value="1"/>
</dbReference>
<evidence type="ECO:0000256" key="9">
    <source>
        <dbReference type="RuleBase" id="RU003357"/>
    </source>
</evidence>
<evidence type="ECO:0000256" key="10">
    <source>
        <dbReference type="SAM" id="MobiDB-lite"/>
    </source>
</evidence>
<dbReference type="Pfam" id="PF07715">
    <property type="entry name" value="Plug"/>
    <property type="match status" value="1"/>
</dbReference>
<keyword evidence="14" id="KW-1185">Reference proteome</keyword>
<dbReference type="Gene3D" id="2.40.170.20">
    <property type="entry name" value="TonB-dependent receptor, beta-barrel domain"/>
    <property type="match status" value="1"/>
</dbReference>
<evidence type="ECO:0000259" key="12">
    <source>
        <dbReference type="Pfam" id="PF07715"/>
    </source>
</evidence>
<dbReference type="InterPro" id="IPR037066">
    <property type="entry name" value="Plug_dom_sf"/>
</dbReference>
<dbReference type="PROSITE" id="PS00448">
    <property type="entry name" value="CLOS_CELLULOSOME_RPT"/>
    <property type="match status" value="1"/>
</dbReference>
<keyword evidence="4 8" id="KW-0812">Transmembrane</keyword>
<dbReference type="Gene3D" id="2.60.40.1120">
    <property type="entry name" value="Carboxypeptidase-like, regulatory domain"/>
    <property type="match status" value="1"/>
</dbReference>
<dbReference type="Gene3D" id="3.55.50.30">
    <property type="match status" value="1"/>
</dbReference>
<dbReference type="InterPro" id="IPR002105">
    <property type="entry name" value="Dockerin_1_rpt"/>
</dbReference>
<dbReference type="AlphaFoldDB" id="A0A368JHQ6"/>
<dbReference type="FunFam" id="2.170.130.10:FF:000008">
    <property type="entry name" value="SusC/RagA family TonB-linked outer membrane protein"/>
    <property type="match status" value="1"/>
</dbReference>
<dbReference type="InterPro" id="IPR023996">
    <property type="entry name" value="TonB-dep_OMP_SusC/RagA"/>
</dbReference>
<proteinExistence type="inferred from homology"/>
<dbReference type="InterPro" id="IPR012910">
    <property type="entry name" value="Plug_dom"/>
</dbReference>
<dbReference type="InterPro" id="IPR039426">
    <property type="entry name" value="TonB-dep_rcpt-like"/>
</dbReference>
<dbReference type="PROSITE" id="PS52016">
    <property type="entry name" value="TONB_DEPENDENT_REC_3"/>
    <property type="match status" value="1"/>
</dbReference>
<comment type="caution">
    <text evidence="13">The sequence shown here is derived from an EMBL/GenBank/DDBJ whole genome shotgun (WGS) entry which is preliminary data.</text>
</comment>
<sequence length="1174" mass="128219">MKKIVLFLWGVLVVGTLPTYAQLIASNGQRVRQQEKDIAAPVVTLKAALSELEKHYRVSFIYRTDLVDTKVVMTGRRDRTVEEALTNLLSDKGLTFEKIQSNFYVIVATKEKGTRFFRKINQIEKKVFEPQTGTEPVTSADLNITKLERIGYSVLSAERALEDIRGKVTDATGEGLPGVSVVIKGSTRGTTTNGQGEFSINAPANATLVFSFVGYASKEMQVNGQTMLNVSLVQDERALEEVVVVGYGTQKRASVTGAVSSVTPKELTALPVISAESAMQGRVPGVRVVNNGSPGQSPIVRIRGVGSINYASGPLYVIDGVPSGDLNNLDPKDIESLEVLKDASAAAIYGSRASNGVVIISTKKGSKDGKLHVSLDTYFGTQSAWKKLDLLNTQEYTQYATALLGNAGIAMPSRLSNLNTPIYDGATQTFAQTATDWQDVLLRTAPIQQHQLSVSGGNNVSRFFTSAGYFDQEGILIGTNYKRANVRLNSDHQVTKFLTFGQTLMFSYDKMRGEQGFGGGRTAIMQAIRNLPYWPVSDPTKVGGYSSPTAADGTDPDNPVRIALQDKSYTQRIKLLGTIFTEIKFTSFLKYRFSFGADVVTNIGSNIFPIYNDGYKSRVQNEVQDNRSSYYSPILTNQLTFDKTFGKHYVNVTAVAEKQNFRSSNLNGNGFRPNNDIDVLQGISNPGVTSTRDESSLISYIGRVNYDFAGKYLISASVRRDGSSRFAPGNKWGTFPSASLGWRVSEEAFMKSVPAISELKIRGSIGQTGFNGIGSYAWQSLIQADNTNYVFGANKVLGSYFSALGNTDLKWETTTMTNVGVDLGLLSNKLTFTAEVYNRKTDGLLLNVPIPNSIGYASPPLANIGSMKNWGYEFQVGYNQNEGDFRWNVSANMDVTRNQITSLATPSATLYSGSNADFGGSDITKTEAGQPIQSFFGYQVEGIYQSIDEVYNSPRPQSRPENREDHDPTKNTSAGDIKFKDVNGDGVIDANDRVYLGSYIPKFSYGVNLGANYKNFDFTVYLQGVYGNKIYNGTKVIEEGMLRLFNAGKGVLDAWTPTNTGTDIPRAISGDPNNNSRTSDRFIESGSYMRVKNISIGYTIPATILGKLTMNTLTKARVYVSSTNLLTFTKYTGLDPEIGINGTAGDNTKLLTNGIDYGQYPQPRTLLIGLNIGF</sequence>
<dbReference type="GO" id="GO:0000272">
    <property type="term" value="P:polysaccharide catabolic process"/>
    <property type="evidence" value="ECO:0007669"/>
    <property type="project" value="InterPro"/>
</dbReference>
<evidence type="ECO:0000313" key="13">
    <source>
        <dbReference type="EMBL" id="RCR67200.1"/>
    </source>
</evidence>
<dbReference type="Proteomes" id="UP000253383">
    <property type="component" value="Unassembled WGS sequence"/>
</dbReference>
<dbReference type="NCBIfam" id="TIGR04057">
    <property type="entry name" value="SusC_RagA_signa"/>
    <property type="match status" value="1"/>
</dbReference>
<feature type="compositionally biased region" description="Basic and acidic residues" evidence="10">
    <location>
        <begin position="958"/>
        <end position="969"/>
    </location>
</feature>
<comment type="similarity">
    <text evidence="8 9">Belongs to the TonB-dependent receptor family.</text>
</comment>
<dbReference type="SUPFAM" id="SSF49464">
    <property type="entry name" value="Carboxypeptidase regulatory domain-like"/>
    <property type="match status" value="1"/>
</dbReference>
<feature type="domain" description="TonB-dependent receptor-like beta-barrel" evidence="11">
    <location>
        <begin position="536"/>
        <end position="1106"/>
    </location>
</feature>
<protein>
    <submittedName>
        <fullName evidence="13">SusC/RagA family TonB-linked outer membrane protein</fullName>
    </submittedName>
</protein>
<evidence type="ECO:0000256" key="1">
    <source>
        <dbReference type="ARBA" id="ARBA00004571"/>
    </source>
</evidence>
<dbReference type="InterPro" id="IPR008969">
    <property type="entry name" value="CarboxyPept-like_regulatory"/>
</dbReference>
<dbReference type="OrthoDB" id="9768177at2"/>
<evidence type="ECO:0000259" key="11">
    <source>
        <dbReference type="Pfam" id="PF00593"/>
    </source>
</evidence>
<evidence type="ECO:0000256" key="2">
    <source>
        <dbReference type="ARBA" id="ARBA00022448"/>
    </source>
</evidence>
<keyword evidence="3 8" id="KW-1134">Transmembrane beta strand</keyword>
<keyword evidence="5 9" id="KW-0798">TonB box</keyword>
<dbReference type="Pfam" id="PF00593">
    <property type="entry name" value="TonB_dep_Rec_b-barrel"/>
    <property type="match status" value="1"/>
</dbReference>
<evidence type="ECO:0000256" key="8">
    <source>
        <dbReference type="PROSITE-ProRule" id="PRU01360"/>
    </source>
</evidence>
<feature type="domain" description="TonB-dependent receptor plug" evidence="12">
    <location>
        <begin position="253"/>
        <end position="357"/>
    </location>
</feature>
<feature type="region of interest" description="Disordered" evidence="10">
    <location>
        <begin position="951"/>
        <end position="978"/>
    </location>
</feature>
<comment type="subcellular location">
    <subcellularLocation>
        <location evidence="1 8">Cell outer membrane</location>
        <topology evidence="1 8">Multi-pass membrane protein</topology>
    </subcellularLocation>
</comment>
<evidence type="ECO:0000256" key="6">
    <source>
        <dbReference type="ARBA" id="ARBA00023136"/>
    </source>
</evidence>
<organism evidence="13 14">
    <name type="scientific">Larkinella punicea</name>
    <dbReference type="NCBI Taxonomy" id="2315727"/>
    <lineage>
        <taxon>Bacteria</taxon>
        <taxon>Pseudomonadati</taxon>
        <taxon>Bacteroidota</taxon>
        <taxon>Cytophagia</taxon>
        <taxon>Cytophagales</taxon>
        <taxon>Spirosomataceae</taxon>
        <taxon>Larkinella</taxon>
    </lineage>
</organism>
<evidence type="ECO:0000313" key="14">
    <source>
        <dbReference type="Proteomes" id="UP000253383"/>
    </source>
</evidence>
<gene>
    <name evidence="13" type="ORF">DUE52_23085</name>
</gene>
<dbReference type="EMBL" id="QOWE01000021">
    <property type="protein sequence ID" value="RCR67200.1"/>
    <property type="molecule type" value="Genomic_DNA"/>
</dbReference>
<reference evidence="13 14" key="1">
    <citation type="submission" date="2018-07" db="EMBL/GenBank/DDBJ databases">
        <title>Genome analysis of Larkinella rosea.</title>
        <authorList>
            <person name="Zhou Z."/>
            <person name="Wang G."/>
        </authorList>
    </citation>
    <scope>NUCLEOTIDE SEQUENCE [LARGE SCALE GENOMIC DNA]</scope>
    <source>
        <strain evidence="14">zzj9</strain>
    </source>
</reference>
<dbReference type="InterPro" id="IPR023997">
    <property type="entry name" value="TonB-dep_OMP_SusC/RagA_CS"/>
</dbReference>
<dbReference type="GO" id="GO:0004553">
    <property type="term" value="F:hydrolase activity, hydrolyzing O-glycosyl compounds"/>
    <property type="evidence" value="ECO:0007669"/>
    <property type="project" value="InterPro"/>
</dbReference>
<dbReference type="GO" id="GO:0009279">
    <property type="term" value="C:cell outer membrane"/>
    <property type="evidence" value="ECO:0007669"/>
    <property type="project" value="UniProtKB-SubCell"/>
</dbReference>
<dbReference type="InterPro" id="IPR000531">
    <property type="entry name" value="Beta-barrel_TonB"/>
</dbReference>
<dbReference type="NCBIfam" id="TIGR04056">
    <property type="entry name" value="OMP_RagA_SusC"/>
    <property type="match status" value="1"/>
</dbReference>
<evidence type="ECO:0000256" key="5">
    <source>
        <dbReference type="ARBA" id="ARBA00023077"/>
    </source>
</evidence>
<name>A0A368JHQ6_9BACT</name>
<keyword evidence="7 8" id="KW-0998">Cell outer membrane</keyword>